<dbReference type="KEGG" id="mbah:HYN46_03345"/>
<dbReference type="GO" id="GO:0008237">
    <property type="term" value="F:metallopeptidase activity"/>
    <property type="evidence" value="ECO:0007669"/>
    <property type="project" value="UniProtKB-KW"/>
</dbReference>
<dbReference type="RefSeq" id="WP_114898095.1">
    <property type="nucleotide sequence ID" value="NZ_CP031222.1"/>
</dbReference>
<dbReference type="InterPro" id="IPR001405">
    <property type="entry name" value="UPF0758"/>
</dbReference>
<dbReference type="EMBL" id="CP031222">
    <property type="protein sequence ID" value="AXI01985.1"/>
    <property type="molecule type" value="Genomic_DNA"/>
</dbReference>
<keyword evidence="3" id="KW-0378">Hydrolase</keyword>
<dbReference type="AlphaFoldDB" id="A0A345P3X6"/>
<keyword evidence="4" id="KW-0862">Zinc</keyword>
<keyword evidence="1" id="KW-0645">Protease</keyword>
<evidence type="ECO:0000256" key="2">
    <source>
        <dbReference type="ARBA" id="ARBA00022723"/>
    </source>
</evidence>
<proteinExistence type="inferred from homology"/>
<keyword evidence="5" id="KW-0482">Metalloprotease</keyword>
<dbReference type="CDD" id="cd08071">
    <property type="entry name" value="MPN_DUF2466"/>
    <property type="match status" value="1"/>
</dbReference>
<dbReference type="Pfam" id="PF04002">
    <property type="entry name" value="RadC"/>
    <property type="match status" value="1"/>
</dbReference>
<dbReference type="Gene3D" id="3.40.140.10">
    <property type="entry name" value="Cytidine Deaminase, domain 2"/>
    <property type="match status" value="1"/>
</dbReference>
<evidence type="ECO:0000256" key="6">
    <source>
        <dbReference type="RuleBase" id="RU003797"/>
    </source>
</evidence>
<dbReference type="PROSITE" id="PS50249">
    <property type="entry name" value="MPN"/>
    <property type="match status" value="1"/>
</dbReference>
<evidence type="ECO:0000313" key="8">
    <source>
        <dbReference type="EMBL" id="AXI01985.1"/>
    </source>
</evidence>
<dbReference type="InterPro" id="IPR037518">
    <property type="entry name" value="MPN"/>
</dbReference>
<dbReference type="Proteomes" id="UP000253940">
    <property type="component" value="Chromosome"/>
</dbReference>
<dbReference type="NCBIfam" id="TIGR00608">
    <property type="entry name" value="radc"/>
    <property type="match status" value="1"/>
</dbReference>
<evidence type="ECO:0000256" key="1">
    <source>
        <dbReference type="ARBA" id="ARBA00022670"/>
    </source>
</evidence>
<accession>A0A345P3X6</accession>
<comment type="similarity">
    <text evidence="6">Belongs to the UPF0758 family.</text>
</comment>
<dbReference type="GO" id="GO:0046872">
    <property type="term" value="F:metal ion binding"/>
    <property type="evidence" value="ECO:0007669"/>
    <property type="project" value="UniProtKB-KW"/>
</dbReference>
<evidence type="ECO:0000313" key="9">
    <source>
        <dbReference type="Proteomes" id="UP000253940"/>
    </source>
</evidence>
<dbReference type="OrthoDB" id="9804482at2"/>
<evidence type="ECO:0000256" key="4">
    <source>
        <dbReference type="ARBA" id="ARBA00022833"/>
    </source>
</evidence>
<keyword evidence="2" id="KW-0479">Metal-binding</keyword>
<reference evidence="8 9" key="1">
    <citation type="submission" date="2018-07" db="EMBL/GenBank/DDBJ databases">
        <title>Genome sequencing of Moraxellaceae gen. HYN0046.</title>
        <authorList>
            <person name="Kim M."/>
            <person name="Yi H."/>
        </authorList>
    </citation>
    <scope>NUCLEOTIDE SEQUENCE [LARGE SCALE GENOMIC DNA]</scope>
    <source>
        <strain evidence="8 9">HYN0046</strain>
    </source>
</reference>
<dbReference type="Pfam" id="PF20582">
    <property type="entry name" value="UPF0758_N"/>
    <property type="match status" value="1"/>
</dbReference>
<dbReference type="GO" id="GO:0006508">
    <property type="term" value="P:proteolysis"/>
    <property type="evidence" value="ECO:0007669"/>
    <property type="project" value="UniProtKB-KW"/>
</dbReference>
<dbReference type="InterPro" id="IPR046778">
    <property type="entry name" value="UPF0758_N"/>
</dbReference>
<dbReference type="InterPro" id="IPR010994">
    <property type="entry name" value="RuvA_2-like"/>
</dbReference>
<protein>
    <submittedName>
        <fullName evidence="8">JAB domain-containing protein</fullName>
    </submittedName>
</protein>
<dbReference type="PANTHER" id="PTHR30471">
    <property type="entry name" value="DNA REPAIR PROTEIN RADC"/>
    <property type="match status" value="1"/>
</dbReference>
<feature type="domain" description="MPN" evidence="7">
    <location>
        <begin position="102"/>
        <end position="224"/>
    </location>
</feature>
<evidence type="ECO:0000256" key="3">
    <source>
        <dbReference type="ARBA" id="ARBA00022801"/>
    </source>
</evidence>
<dbReference type="InterPro" id="IPR025657">
    <property type="entry name" value="RadC_JAB"/>
</dbReference>
<organism evidence="8 9">
    <name type="scientific">Aquirhabdus parva</name>
    <dbReference type="NCBI Taxonomy" id="2283318"/>
    <lineage>
        <taxon>Bacteria</taxon>
        <taxon>Pseudomonadati</taxon>
        <taxon>Pseudomonadota</taxon>
        <taxon>Gammaproteobacteria</taxon>
        <taxon>Moraxellales</taxon>
        <taxon>Moraxellaceae</taxon>
        <taxon>Aquirhabdus</taxon>
    </lineage>
</organism>
<name>A0A345P3X6_9GAMM</name>
<dbReference type="NCBIfam" id="NF000642">
    <property type="entry name" value="PRK00024.1"/>
    <property type="match status" value="1"/>
</dbReference>
<dbReference type="PANTHER" id="PTHR30471:SF3">
    <property type="entry name" value="UPF0758 PROTEIN YEES-RELATED"/>
    <property type="match status" value="1"/>
</dbReference>
<gene>
    <name evidence="8" type="ORF">HYN46_03345</name>
</gene>
<dbReference type="SUPFAM" id="SSF47781">
    <property type="entry name" value="RuvA domain 2-like"/>
    <property type="match status" value="1"/>
</dbReference>
<dbReference type="SUPFAM" id="SSF102712">
    <property type="entry name" value="JAB1/MPN domain"/>
    <property type="match status" value="1"/>
</dbReference>
<evidence type="ECO:0000259" key="7">
    <source>
        <dbReference type="PROSITE" id="PS50249"/>
    </source>
</evidence>
<evidence type="ECO:0000256" key="5">
    <source>
        <dbReference type="ARBA" id="ARBA00023049"/>
    </source>
</evidence>
<sequence>MSIRNWPESERPRERLLGQGAAALSDAELLAIFLRTGTAQQSAIELARGLIDQFEGLAGLFSATPSEVMACHGIGPAKYTHLLAALELGRRHSESELRQGVGLNDPRVAIRYISQQLKAERREVFAVLFLDSQLRLLAFEKIFFGSMTSCSVHIREVMSRALAHRAVQIIIAHNHPDAPAQPSEADIALTQQLMRACQLFDIQLVDHVIVGTSGSQSLALKGLMPVPH</sequence>
<keyword evidence="9" id="KW-1185">Reference proteome</keyword>